<name>A0ABV8GQS5_9ACTN</name>
<keyword evidence="1" id="KW-1133">Transmembrane helix</keyword>
<gene>
    <name evidence="2" type="ORF">ACFOY2_49345</name>
</gene>
<protein>
    <submittedName>
        <fullName evidence="2">PepSY domain-containing protein</fullName>
    </submittedName>
</protein>
<organism evidence="2 3">
    <name type="scientific">Nonomuraea purpurea</name>
    <dbReference type="NCBI Taxonomy" id="1849276"/>
    <lineage>
        <taxon>Bacteria</taxon>
        <taxon>Bacillati</taxon>
        <taxon>Actinomycetota</taxon>
        <taxon>Actinomycetes</taxon>
        <taxon>Streptosporangiales</taxon>
        <taxon>Streptosporangiaceae</taxon>
        <taxon>Nonomuraea</taxon>
    </lineage>
</organism>
<evidence type="ECO:0000313" key="2">
    <source>
        <dbReference type="EMBL" id="MFC4015295.1"/>
    </source>
</evidence>
<dbReference type="Proteomes" id="UP001595851">
    <property type="component" value="Unassembled WGS sequence"/>
</dbReference>
<accession>A0ABV8GQS5</accession>
<proteinExistence type="predicted"/>
<dbReference type="PANTHER" id="PTHR34219:SF1">
    <property type="entry name" value="PEPSY DOMAIN-CONTAINING PROTEIN"/>
    <property type="match status" value="1"/>
</dbReference>
<sequence length="146" mass="15488">MTTPVGQSRLPLDQQIAAARAAEPRGKVSAVQPGVEAAQTTRVLLDVPGLAESTELAVFVDPYTAQVRGTLESYGSSGALPVRAWISNLHRHLHLGEPGRIYSELASVVVGVGVFLPLMGISLAAFLLIDALLGQRSRISLARRHS</sequence>
<keyword evidence="3" id="KW-1185">Reference proteome</keyword>
<dbReference type="InterPro" id="IPR005625">
    <property type="entry name" value="PepSY-ass_TM"/>
</dbReference>
<dbReference type="EMBL" id="JBHSBI010000042">
    <property type="protein sequence ID" value="MFC4015295.1"/>
    <property type="molecule type" value="Genomic_DNA"/>
</dbReference>
<keyword evidence="1" id="KW-0812">Transmembrane</keyword>
<keyword evidence="1" id="KW-0472">Membrane</keyword>
<dbReference type="Pfam" id="PF03929">
    <property type="entry name" value="PepSY_TM"/>
    <property type="match status" value="1"/>
</dbReference>
<reference evidence="3" key="1">
    <citation type="journal article" date="2019" name="Int. J. Syst. Evol. Microbiol.">
        <title>The Global Catalogue of Microorganisms (GCM) 10K type strain sequencing project: providing services to taxonomists for standard genome sequencing and annotation.</title>
        <authorList>
            <consortium name="The Broad Institute Genomics Platform"/>
            <consortium name="The Broad Institute Genome Sequencing Center for Infectious Disease"/>
            <person name="Wu L."/>
            <person name="Ma J."/>
        </authorList>
    </citation>
    <scope>NUCLEOTIDE SEQUENCE [LARGE SCALE GENOMIC DNA]</scope>
    <source>
        <strain evidence="3">TBRC 1276</strain>
    </source>
</reference>
<dbReference type="PANTHER" id="PTHR34219">
    <property type="entry name" value="IRON-REGULATED INNER MEMBRANE PROTEIN-RELATED"/>
    <property type="match status" value="1"/>
</dbReference>
<comment type="caution">
    <text evidence="2">The sequence shown here is derived from an EMBL/GenBank/DDBJ whole genome shotgun (WGS) entry which is preliminary data.</text>
</comment>
<dbReference type="RefSeq" id="WP_379535119.1">
    <property type="nucleotide sequence ID" value="NZ_JBHSBI010000042.1"/>
</dbReference>
<feature type="transmembrane region" description="Helical" evidence="1">
    <location>
        <begin position="105"/>
        <end position="133"/>
    </location>
</feature>
<evidence type="ECO:0000256" key="1">
    <source>
        <dbReference type="SAM" id="Phobius"/>
    </source>
</evidence>
<evidence type="ECO:0000313" key="3">
    <source>
        <dbReference type="Proteomes" id="UP001595851"/>
    </source>
</evidence>